<name>A0A2I2A8S0_9LACO</name>
<organism evidence="1 2">
    <name type="scientific">Ligilactobacillus agilis</name>
    <dbReference type="NCBI Taxonomy" id="1601"/>
    <lineage>
        <taxon>Bacteria</taxon>
        <taxon>Bacillati</taxon>
        <taxon>Bacillota</taxon>
        <taxon>Bacilli</taxon>
        <taxon>Lactobacillales</taxon>
        <taxon>Lactobacillaceae</taxon>
        <taxon>Ligilactobacillus</taxon>
    </lineage>
</organism>
<dbReference type="Proteomes" id="UP000234579">
    <property type="component" value="Unassembled WGS sequence"/>
</dbReference>
<protein>
    <recommendedName>
        <fullName evidence="3">Phage protein</fullName>
    </recommendedName>
</protein>
<evidence type="ECO:0008006" key="3">
    <source>
        <dbReference type="Google" id="ProtNLM"/>
    </source>
</evidence>
<sequence length="132" mass="15371">MFVKIEGKNYPLHFGIGFVRELDTKYKTGTEVEFGTGVTSIYARLQSPNPYALYEAMHAALMPELDLTEEQFDAWVDGFNSEREYVNFFGLFVKELKKARQTKPLIRNYEQIVKEILKKNQEEKPVNRPTAE</sequence>
<dbReference type="InterPro" id="IPR024410">
    <property type="entry name" value="Phage_TAC_12"/>
</dbReference>
<gene>
    <name evidence="1" type="ORF">CYR79_09830</name>
</gene>
<dbReference type="Pfam" id="PF12363">
    <property type="entry name" value="Phage_TAC_12"/>
    <property type="match status" value="1"/>
</dbReference>
<evidence type="ECO:0000313" key="2">
    <source>
        <dbReference type="Proteomes" id="UP000234579"/>
    </source>
</evidence>
<dbReference type="EMBL" id="PKGI01000051">
    <property type="protein sequence ID" value="PLA75775.1"/>
    <property type="molecule type" value="Genomic_DNA"/>
</dbReference>
<accession>A0A2I2A8S0</accession>
<dbReference type="RefSeq" id="WP_101812369.1">
    <property type="nucleotide sequence ID" value="NZ_PKGI01000051.1"/>
</dbReference>
<reference evidence="2" key="1">
    <citation type="submission" date="2017-12" db="EMBL/GenBank/DDBJ databases">
        <authorList>
            <person name="Christensen H."/>
        </authorList>
    </citation>
    <scope>NUCLEOTIDE SEQUENCE [LARGE SCALE GENOMIC DNA]</scope>
    <source>
        <strain evidence="2">268A</strain>
    </source>
</reference>
<dbReference type="AlphaFoldDB" id="A0A2I2A8S0"/>
<comment type="caution">
    <text evidence="1">The sequence shown here is derived from an EMBL/GenBank/DDBJ whole genome shotgun (WGS) entry which is preliminary data.</text>
</comment>
<proteinExistence type="predicted"/>
<evidence type="ECO:0000313" key="1">
    <source>
        <dbReference type="EMBL" id="PLA75775.1"/>
    </source>
</evidence>